<dbReference type="STRING" id="67267.GCA_000716675_04372"/>
<dbReference type="CDD" id="cd07377">
    <property type="entry name" value="WHTH_GntR"/>
    <property type="match status" value="1"/>
</dbReference>
<dbReference type="PRINTS" id="PR00035">
    <property type="entry name" value="HTHGNTR"/>
</dbReference>
<dbReference type="InterPro" id="IPR008920">
    <property type="entry name" value="TF_FadR/GntR_C"/>
</dbReference>
<evidence type="ECO:0000256" key="3">
    <source>
        <dbReference type="ARBA" id="ARBA00023163"/>
    </source>
</evidence>
<dbReference type="InterPro" id="IPR036390">
    <property type="entry name" value="WH_DNA-bd_sf"/>
</dbReference>
<dbReference type="PANTHER" id="PTHR43537">
    <property type="entry name" value="TRANSCRIPTIONAL REGULATOR, GNTR FAMILY"/>
    <property type="match status" value="1"/>
</dbReference>
<dbReference type="AlphaFoldDB" id="A0A1Z1WP30"/>
<dbReference type="GO" id="GO:0003700">
    <property type="term" value="F:DNA-binding transcription factor activity"/>
    <property type="evidence" value="ECO:0007669"/>
    <property type="project" value="InterPro"/>
</dbReference>
<gene>
    <name evidence="6" type="ORF">SMD44_07670</name>
</gene>
<dbReference type="GO" id="GO:0003677">
    <property type="term" value="F:DNA binding"/>
    <property type="evidence" value="ECO:0007669"/>
    <property type="project" value="UniProtKB-KW"/>
</dbReference>
<dbReference type="Proteomes" id="UP000195880">
    <property type="component" value="Chromosome"/>
</dbReference>
<dbReference type="SMART" id="SM00895">
    <property type="entry name" value="FCD"/>
    <property type="match status" value="1"/>
</dbReference>
<dbReference type="InterPro" id="IPR011711">
    <property type="entry name" value="GntR_C"/>
</dbReference>
<dbReference type="PROSITE" id="PS50949">
    <property type="entry name" value="HTH_GNTR"/>
    <property type="match status" value="1"/>
</dbReference>
<sequence>MDQSAESAQPVHQGTAPAPQGDAAPAQKGTVTQRAIDQIKTMIGEGRLEPGQRLPTERDLATRLGISRSSMREAIRALTVLGVLEARHGSGIYVTQLEAGDLLETFGVVADLSRGPRLVELLEVRRVLESTATGLAAARITPDQLADVEKHLAAMNATDDPEEILSHDLAFHRAVALAAGNDTMAAILEGLSSRTFRARVWRGYQEEGAFERTRREHARIHRALVARDPEAARAAAAAHVGEVEEWLRGRLEAGQEGEAGGEAGRKSQGPEHATVGWWSGEPGGPRPAAPSP</sequence>
<organism evidence="6 7">
    <name type="scientific">Streptomyces alboflavus</name>
    <dbReference type="NCBI Taxonomy" id="67267"/>
    <lineage>
        <taxon>Bacteria</taxon>
        <taxon>Bacillati</taxon>
        <taxon>Actinomycetota</taxon>
        <taxon>Actinomycetes</taxon>
        <taxon>Kitasatosporales</taxon>
        <taxon>Streptomycetaceae</taxon>
        <taxon>Streptomyces</taxon>
    </lineage>
</organism>
<feature type="compositionally biased region" description="Polar residues" evidence="4">
    <location>
        <begin position="1"/>
        <end position="12"/>
    </location>
</feature>
<name>A0A1Z1WP30_9ACTN</name>
<dbReference type="SUPFAM" id="SSF46785">
    <property type="entry name" value="Winged helix' DNA-binding domain"/>
    <property type="match status" value="1"/>
</dbReference>
<dbReference type="InterPro" id="IPR000524">
    <property type="entry name" value="Tscrpt_reg_HTH_GntR"/>
</dbReference>
<feature type="region of interest" description="Disordered" evidence="4">
    <location>
        <begin position="253"/>
        <end position="292"/>
    </location>
</feature>
<feature type="compositionally biased region" description="Low complexity" evidence="4">
    <location>
        <begin position="13"/>
        <end position="29"/>
    </location>
</feature>
<feature type="region of interest" description="Disordered" evidence="4">
    <location>
        <begin position="1"/>
        <end position="31"/>
    </location>
</feature>
<evidence type="ECO:0000313" key="6">
    <source>
        <dbReference type="EMBL" id="ARX88183.1"/>
    </source>
</evidence>
<keyword evidence="2" id="KW-0238">DNA-binding</keyword>
<dbReference type="SUPFAM" id="SSF48008">
    <property type="entry name" value="GntR ligand-binding domain-like"/>
    <property type="match status" value="1"/>
</dbReference>
<evidence type="ECO:0000313" key="7">
    <source>
        <dbReference type="Proteomes" id="UP000195880"/>
    </source>
</evidence>
<proteinExistence type="predicted"/>
<keyword evidence="3" id="KW-0804">Transcription</keyword>
<dbReference type="PANTHER" id="PTHR43537:SF5">
    <property type="entry name" value="UXU OPERON TRANSCRIPTIONAL REGULATOR"/>
    <property type="match status" value="1"/>
</dbReference>
<keyword evidence="1" id="KW-0805">Transcription regulation</keyword>
<feature type="domain" description="HTH gntR-type" evidence="5">
    <location>
        <begin position="29"/>
        <end position="97"/>
    </location>
</feature>
<keyword evidence="7" id="KW-1185">Reference proteome</keyword>
<dbReference type="Pfam" id="PF07729">
    <property type="entry name" value="FCD"/>
    <property type="match status" value="1"/>
</dbReference>
<dbReference type="SMART" id="SM00345">
    <property type="entry name" value="HTH_GNTR"/>
    <property type="match status" value="1"/>
</dbReference>
<dbReference type="Gene3D" id="1.10.10.10">
    <property type="entry name" value="Winged helix-like DNA-binding domain superfamily/Winged helix DNA-binding domain"/>
    <property type="match status" value="1"/>
</dbReference>
<dbReference type="Pfam" id="PF00392">
    <property type="entry name" value="GntR"/>
    <property type="match status" value="1"/>
</dbReference>
<dbReference type="Gene3D" id="1.20.120.530">
    <property type="entry name" value="GntR ligand-binding domain-like"/>
    <property type="match status" value="1"/>
</dbReference>
<evidence type="ECO:0000256" key="1">
    <source>
        <dbReference type="ARBA" id="ARBA00023015"/>
    </source>
</evidence>
<dbReference type="EMBL" id="CP021748">
    <property type="protein sequence ID" value="ARX88183.1"/>
    <property type="molecule type" value="Genomic_DNA"/>
</dbReference>
<dbReference type="eggNOG" id="COG2186">
    <property type="taxonomic scope" value="Bacteria"/>
</dbReference>
<dbReference type="KEGG" id="salf:SMD44_07670"/>
<evidence type="ECO:0000259" key="5">
    <source>
        <dbReference type="PROSITE" id="PS50949"/>
    </source>
</evidence>
<evidence type="ECO:0000256" key="4">
    <source>
        <dbReference type="SAM" id="MobiDB-lite"/>
    </source>
</evidence>
<accession>A0A1Z1WP30</accession>
<evidence type="ECO:0000256" key="2">
    <source>
        <dbReference type="ARBA" id="ARBA00023125"/>
    </source>
</evidence>
<dbReference type="InterPro" id="IPR036388">
    <property type="entry name" value="WH-like_DNA-bd_sf"/>
</dbReference>
<protein>
    <submittedName>
        <fullName evidence="6">GntR family transcriptional regulator</fullName>
    </submittedName>
</protein>
<reference evidence="6 7" key="1">
    <citation type="submission" date="2017-05" db="EMBL/GenBank/DDBJ databases">
        <title>Streptomyces alboflavus Genome sequencing and assembly.</title>
        <authorList>
            <person name="Wang Y."/>
            <person name="Du B."/>
            <person name="Ding Y."/>
            <person name="Liu H."/>
            <person name="Hou Q."/>
            <person name="Liu K."/>
            <person name="Wang C."/>
            <person name="Yao L."/>
        </authorList>
    </citation>
    <scope>NUCLEOTIDE SEQUENCE [LARGE SCALE GENOMIC DNA]</scope>
    <source>
        <strain evidence="6 7">MDJK44</strain>
    </source>
</reference>